<name>A0ABD6AUP4_9EURY</name>
<evidence type="ECO:0000256" key="1">
    <source>
        <dbReference type="SAM" id="Phobius"/>
    </source>
</evidence>
<evidence type="ECO:0000313" key="3">
    <source>
        <dbReference type="EMBL" id="MFD1513283.1"/>
    </source>
</evidence>
<evidence type="ECO:0000259" key="2">
    <source>
        <dbReference type="Pfam" id="PF26478"/>
    </source>
</evidence>
<organism evidence="3 4">
    <name type="scientific">Halomarina rubra</name>
    <dbReference type="NCBI Taxonomy" id="2071873"/>
    <lineage>
        <taxon>Archaea</taxon>
        <taxon>Methanobacteriati</taxon>
        <taxon>Methanobacteriota</taxon>
        <taxon>Stenosarchaea group</taxon>
        <taxon>Halobacteria</taxon>
        <taxon>Halobacteriales</taxon>
        <taxon>Natronomonadaceae</taxon>
        <taxon>Halomarina</taxon>
    </lineage>
</organism>
<gene>
    <name evidence="3" type="ORF">ACFSBT_08335</name>
</gene>
<dbReference type="Proteomes" id="UP001597187">
    <property type="component" value="Unassembled WGS sequence"/>
</dbReference>
<feature type="domain" description="DUF8151" evidence="2">
    <location>
        <begin position="1"/>
        <end position="77"/>
    </location>
</feature>
<protein>
    <recommendedName>
        <fullName evidence="2">DUF8151 domain-containing protein</fullName>
    </recommendedName>
</protein>
<dbReference type="AlphaFoldDB" id="A0ABD6AUP4"/>
<dbReference type="InterPro" id="IPR058464">
    <property type="entry name" value="DUF8151"/>
</dbReference>
<keyword evidence="1" id="KW-0812">Transmembrane</keyword>
<dbReference type="EMBL" id="JBHUDC010000003">
    <property type="protein sequence ID" value="MFD1513283.1"/>
    <property type="molecule type" value="Genomic_DNA"/>
</dbReference>
<sequence length="78" mass="8181">MSDFALEPLVDLFQVLVYGFLTTLLTVGGLFIEQTGVSTLATDTTLGLWMAGIGAVALGAAYLVATDRFLPSLRALTA</sequence>
<comment type="caution">
    <text evidence="3">The sequence shown here is derived from an EMBL/GenBank/DDBJ whole genome shotgun (WGS) entry which is preliminary data.</text>
</comment>
<reference evidence="3 4" key="1">
    <citation type="journal article" date="2019" name="Int. J. Syst. Evol. Microbiol.">
        <title>The Global Catalogue of Microorganisms (GCM) 10K type strain sequencing project: providing services to taxonomists for standard genome sequencing and annotation.</title>
        <authorList>
            <consortium name="The Broad Institute Genomics Platform"/>
            <consortium name="The Broad Institute Genome Sequencing Center for Infectious Disease"/>
            <person name="Wu L."/>
            <person name="Ma J."/>
        </authorList>
    </citation>
    <scope>NUCLEOTIDE SEQUENCE [LARGE SCALE GENOMIC DNA]</scope>
    <source>
        <strain evidence="3 4">CGMCC 1.12563</strain>
    </source>
</reference>
<dbReference type="Pfam" id="PF26478">
    <property type="entry name" value="DUF8151"/>
    <property type="match status" value="1"/>
</dbReference>
<feature type="transmembrane region" description="Helical" evidence="1">
    <location>
        <begin position="12"/>
        <end position="32"/>
    </location>
</feature>
<evidence type="ECO:0000313" key="4">
    <source>
        <dbReference type="Proteomes" id="UP001597187"/>
    </source>
</evidence>
<proteinExistence type="predicted"/>
<dbReference type="RefSeq" id="WP_250873236.1">
    <property type="nucleotide sequence ID" value="NZ_JALXFV010000003.1"/>
</dbReference>
<feature type="transmembrane region" description="Helical" evidence="1">
    <location>
        <begin position="44"/>
        <end position="65"/>
    </location>
</feature>
<keyword evidence="1" id="KW-1133">Transmembrane helix</keyword>
<accession>A0ABD6AUP4</accession>
<keyword evidence="1" id="KW-0472">Membrane</keyword>
<keyword evidence="4" id="KW-1185">Reference proteome</keyword>